<accession>A0AAW1V125</accession>
<protein>
    <submittedName>
        <fullName evidence="2">Uncharacterized protein</fullName>
    </submittedName>
</protein>
<name>A0AAW1V125_9CUCU</name>
<proteinExistence type="predicted"/>
<feature type="signal peptide" evidence="1">
    <location>
        <begin position="1"/>
        <end position="23"/>
    </location>
</feature>
<comment type="caution">
    <text evidence="2">The sequence shown here is derived from an EMBL/GenBank/DDBJ whole genome shotgun (WGS) entry which is preliminary data.</text>
</comment>
<feature type="chain" id="PRO_5043721670" evidence="1">
    <location>
        <begin position="24"/>
        <end position="72"/>
    </location>
</feature>
<reference evidence="2 3" key="1">
    <citation type="submission" date="2023-03" db="EMBL/GenBank/DDBJ databases">
        <title>Genome insight into feeding habits of ladybird beetles.</title>
        <authorList>
            <person name="Li H.-S."/>
            <person name="Huang Y.-H."/>
            <person name="Pang H."/>
        </authorList>
    </citation>
    <scope>NUCLEOTIDE SEQUENCE [LARGE SCALE GENOMIC DNA]</scope>
    <source>
        <strain evidence="2">SYSU_2023b</strain>
        <tissue evidence="2">Whole body</tissue>
    </source>
</reference>
<organism evidence="2 3">
    <name type="scientific">Henosepilachna vigintioctopunctata</name>
    <dbReference type="NCBI Taxonomy" id="420089"/>
    <lineage>
        <taxon>Eukaryota</taxon>
        <taxon>Metazoa</taxon>
        <taxon>Ecdysozoa</taxon>
        <taxon>Arthropoda</taxon>
        <taxon>Hexapoda</taxon>
        <taxon>Insecta</taxon>
        <taxon>Pterygota</taxon>
        <taxon>Neoptera</taxon>
        <taxon>Endopterygota</taxon>
        <taxon>Coleoptera</taxon>
        <taxon>Polyphaga</taxon>
        <taxon>Cucujiformia</taxon>
        <taxon>Coccinelloidea</taxon>
        <taxon>Coccinellidae</taxon>
        <taxon>Epilachninae</taxon>
        <taxon>Epilachnini</taxon>
        <taxon>Henosepilachna</taxon>
    </lineage>
</organism>
<sequence length="72" mass="8632">MCRLLPLSLLIIFLIFYINQADSSRSLFEVLQPLSIEYKYIQRNILPREHIWWKRGTHHDIDTKSPVIVVRP</sequence>
<keyword evidence="3" id="KW-1185">Reference proteome</keyword>
<dbReference type="EMBL" id="JARQZJ010000121">
    <property type="protein sequence ID" value="KAK9888385.1"/>
    <property type="molecule type" value="Genomic_DNA"/>
</dbReference>
<gene>
    <name evidence="2" type="ORF">WA026_000636</name>
</gene>
<dbReference type="Proteomes" id="UP001431783">
    <property type="component" value="Unassembled WGS sequence"/>
</dbReference>
<keyword evidence="1" id="KW-0732">Signal</keyword>
<evidence type="ECO:0000256" key="1">
    <source>
        <dbReference type="SAM" id="SignalP"/>
    </source>
</evidence>
<evidence type="ECO:0000313" key="3">
    <source>
        <dbReference type="Proteomes" id="UP001431783"/>
    </source>
</evidence>
<dbReference type="AlphaFoldDB" id="A0AAW1V125"/>
<evidence type="ECO:0000313" key="2">
    <source>
        <dbReference type="EMBL" id="KAK9888385.1"/>
    </source>
</evidence>